<gene>
    <name evidence="2" type="ORF">DU428_00105</name>
</gene>
<sequence>MKKYFTLLSFIAVFFIGLQQTQAQDSRQQSPEQVAKMQTHAIHQAATLTGDQQAETFYILVDYHQNLKGLRGNTSIEDVKKVKASLVESTNAKLKAVLNAEQYAAHLELLNEYSK</sequence>
<dbReference type="AlphaFoldDB" id="A0A368P5W9"/>
<protein>
    <submittedName>
        <fullName evidence="2">Uncharacterized protein</fullName>
    </submittedName>
</protein>
<keyword evidence="1" id="KW-0732">Signal</keyword>
<feature type="chain" id="PRO_5017057945" evidence="1">
    <location>
        <begin position="24"/>
        <end position="115"/>
    </location>
</feature>
<evidence type="ECO:0000313" key="3">
    <source>
        <dbReference type="Proteomes" id="UP000252249"/>
    </source>
</evidence>
<dbReference type="EMBL" id="QPIG01000001">
    <property type="protein sequence ID" value="RCU57833.1"/>
    <property type="molecule type" value="Genomic_DNA"/>
</dbReference>
<accession>A0A368P5W9</accession>
<evidence type="ECO:0000256" key="1">
    <source>
        <dbReference type="SAM" id="SignalP"/>
    </source>
</evidence>
<keyword evidence="3" id="KW-1185">Reference proteome</keyword>
<organism evidence="2 3">
    <name type="scientific">Oceanihabitans sediminis</name>
    <dbReference type="NCBI Taxonomy" id="1812012"/>
    <lineage>
        <taxon>Bacteria</taxon>
        <taxon>Pseudomonadati</taxon>
        <taxon>Bacteroidota</taxon>
        <taxon>Flavobacteriia</taxon>
        <taxon>Flavobacteriales</taxon>
        <taxon>Flavobacteriaceae</taxon>
        <taxon>Oceanihabitans</taxon>
    </lineage>
</organism>
<evidence type="ECO:0000313" key="2">
    <source>
        <dbReference type="EMBL" id="RCU57833.1"/>
    </source>
</evidence>
<comment type="caution">
    <text evidence="2">The sequence shown here is derived from an EMBL/GenBank/DDBJ whole genome shotgun (WGS) entry which is preliminary data.</text>
</comment>
<dbReference type="Proteomes" id="UP000252249">
    <property type="component" value="Unassembled WGS sequence"/>
</dbReference>
<proteinExistence type="predicted"/>
<dbReference type="RefSeq" id="WP_072348786.1">
    <property type="nucleotide sequence ID" value="NZ_QNRP01000001.1"/>
</dbReference>
<reference evidence="2 3" key="1">
    <citation type="submission" date="2018-07" db="EMBL/GenBank/DDBJ databases">
        <title>Oceanihabitans testaceum sp. nov., isolated from marine sediment.</title>
        <authorList>
            <person name="Li C.-M."/>
        </authorList>
    </citation>
    <scope>NUCLEOTIDE SEQUENCE [LARGE SCALE GENOMIC DNA]</scope>
    <source>
        <strain evidence="2 3">S9-10</strain>
    </source>
</reference>
<feature type="signal peptide" evidence="1">
    <location>
        <begin position="1"/>
        <end position="23"/>
    </location>
</feature>
<dbReference type="OrthoDB" id="1444407at2"/>
<name>A0A368P5W9_9FLAO</name>